<dbReference type="InterPro" id="IPR003961">
    <property type="entry name" value="FN3_dom"/>
</dbReference>
<keyword evidence="2" id="KW-0624">Polysaccharide degradation</keyword>
<dbReference type="RefSeq" id="WP_143073340.1">
    <property type="nucleotide sequence ID" value="NZ_FOGI01000002.1"/>
</dbReference>
<dbReference type="Gene3D" id="2.60.40.10">
    <property type="entry name" value="Immunoglobulins"/>
    <property type="match status" value="1"/>
</dbReference>
<accession>A0A1H9MD45</accession>
<keyword evidence="3" id="KW-0732">Signal</keyword>
<dbReference type="SMART" id="SM00060">
    <property type="entry name" value="FN3"/>
    <property type="match status" value="1"/>
</dbReference>
<dbReference type="InterPro" id="IPR013783">
    <property type="entry name" value="Ig-like_fold"/>
</dbReference>
<organism evidence="5 6">
    <name type="scientific">Actinokineospora terrae</name>
    <dbReference type="NCBI Taxonomy" id="155974"/>
    <lineage>
        <taxon>Bacteria</taxon>
        <taxon>Bacillati</taxon>
        <taxon>Actinomycetota</taxon>
        <taxon>Actinomycetes</taxon>
        <taxon>Pseudonocardiales</taxon>
        <taxon>Pseudonocardiaceae</taxon>
        <taxon>Actinokineospora</taxon>
    </lineage>
</organism>
<evidence type="ECO:0000256" key="1">
    <source>
        <dbReference type="ARBA" id="ARBA00023295"/>
    </source>
</evidence>
<feature type="signal peptide" evidence="3">
    <location>
        <begin position="1"/>
        <end position="19"/>
    </location>
</feature>
<keyword evidence="2" id="KW-0119">Carbohydrate metabolism</keyword>
<dbReference type="GO" id="GO:0000272">
    <property type="term" value="P:polysaccharide catabolic process"/>
    <property type="evidence" value="ECO:0007669"/>
    <property type="project" value="UniProtKB-KW"/>
</dbReference>
<dbReference type="PROSITE" id="PS50853">
    <property type="entry name" value="FN3"/>
    <property type="match status" value="1"/>
</dbReference>
<evidence type="ECO:0000259" key="4">
    <source>
        <dbReference type="PROSITE" id="PS50853"/>
    </source>
</evidence>
<protein>
    <recommendedName>
        <fullName evidence="4">Fibronectin type-III domain-containing protein</fullName>
    </recommendedName>
</protein>
<dbReference type="GO" id="GO:0016798">
    <property type="term" value="F:hydrolase activity, acting on glycosyl bonds"/>
    <property type="evidence" value="ECO:0007669"/>
    <property type="project" value="UniProtKB-KW"/>
</dbReference>
<gene>
    <name evidence="5" type="ORF">SAMN04487818_10292</name>
</gene>
<dbReference type="Proteomes" id="UP000199051">
    <property type="component" value="Unassembled WGS sequence"/>
</dbReference>
<proteinExistence type="predicted"/>
<keyword evidence="6" id="KW-1185">Reference proteome</keyword>
<dbReference type="EMBL" id="FOGI01000002">
    <property type="protein sequence ID" value="SER21419.1"/>
    <property type="molecule type" value="Genomic_DNA"/>
</dbReference>
<dbReference type="SUPFAM" id="SSF49265">
    <property type="entry name" value="Fibronectin type III"/>
    <property type="match status" value="1"/>
</dbReference>
<dbReference type="InterPro" id="IPR036116">
    <property type="entry name" value="FN3_sf"/>
</dbReference>
<keyword evidence="1" id="KW-0378">Hydrolase</keyword>
<evidence type="ECO:0000256" key="3">
    <source>
        <dbReference type="SAM" id="SignalP"/>
    </source>
</evidence>
<evidence type="ECO:0000313" key="6">
    <source>
        <dbReference type="Proteomes" id="UP000199051"/>
    </source>
</evidence>
<name>A0A1H9MD45_9PSEU</name>
<dbReference type="CDD" id="cd00063">
    <property type="entry name" value="FN3"/>
    <property type="match status" value="1"/>
</dbReference>
<dbReference type="AlphaFoldDB" id="A0A1H9MD45"/>
<keyword evidence="1" id="KW-0326">Glycosidase</keyword>
<feature type="chain" id="PRO_5039075823" description="Fibronectin type-III domain-containing protein" evidence="3">
    <location>
        <begin position="20"/>
        <end position="437"/>
    </location>
</feature>
<evidence type="ECO:0000256" key="2">
    <source>
        <dbReference type="ARBA" id="ARBA00023326"/>
    </source>
</evidence>
<feature type="domain" description="Fibronectin type-III" evidence="4">
    <location>
        <begin position="193"/>
        <end position="279"/>
    </location>
</feature>
<sequence length="437" mass="45005">MRVRHVIAAVLVVAGGVLAAGGVAGAAERSVAVARTCDSPVVAHADLVLTTNAEDPIYGWLGPEPRAVRGTLTIPAAGLAAAGAVGVEGTVAVRLESRNALGSTTAVRTLDLRPTPVTGQDVVVPVFGYATAALVGNAWGSTAVEVDSVRISLTGKRADQSDIPPVSTLCTRGEQPTTRWYSVTTMDMRVDYAPAPTPFTATSTADTITARWGPSDAATTGYQVLLDDSVVAATGADGRSAVITGLMPETGYYVQVRPITRPDRLVRSTTPIKLRTPPRTATFHYAITGSATVKNSVVPLSGSLHAVVEAASGKHTSELALNATDVSGREVSAHVQFEQTAPTTGSLSSTVFTANARVAVVVKSVTVRGKRFPVSGDCRTAPIDLPLRSRPGFDPRLGGELTAAFTVPPLTGCGPLTAAANILLSGSDNRAALVLTP</sequence>
<reference evidence="6" key="1">
    <citation type="submission" date="2016-10" db="EMBL/GenBank/DDBJ databases">
        <authorList>
            <person name="Varghese N."/>
            <person name="Submissions S."/>
        </authorList>
    </citation>
    <scope>NUCLEOTIDE SEQUENCE [LARGE SCALE GENOMIC DNA]</scope>
    <source>
        <strain evidence="6">DSM 44260</strain>
    </source>
</reference>
<evidence type="ECO:0000313" key="5">
    <source>
        <dbReference type="EMBL" id="SER21419.1"/>
    </source>
</evidence>